<sequence length="208" mass="24047">MQRPVGRFCARPSLFFQRTFTQRSRKKKGESRGLRNERVRSDESVSPGSEGRRPARLCREAKPRASDHQSFRTSPRNACSRSQNISTMSSGRRLRKSSFSPPRQTQCLSPLSVDRDGRNLQRKLKAAGICPFPPHGRSARHGSTQNIYLNSVKYKYKCEQSAPHVYIHLHIYIYIYICLQTERDNDRVYGVQRVIPSFLLCFRGRSIQ</sequence>
<feature type="compositionally biased region" description="Basic and acidic residues" evidence="1">
    <location>
        <begin position="50"/>
        <end position="70"/>
    </location>
</feature>
<evidence type="ECO:0000256" key="1">
    <source>
        <dbReference type="SAM" id="MobiDB-lite"/>
    </source>
</evidence>
<protein>
    <submittedName>
        <fullName evidence="2">Uncharacterized protein</fullName>
    </submittedName>
</protein>
<evidence type="ECO:0000313" key="2">
    <source>
        <dbReference type="EMBL" id="KFG35233.1"/>
    </source>
</evidence>
<reference evidence="2 3" key="1">
    <citation type="submission" date="2014-07" db="EMBL/GenBank/DDBJ databases">
        <authorList>
            <person name="Sibley D."/>
            <person name="Venepally P."/>
            <person name="Karamycheva S."/>
            <person name="Hadjithomas M."/>
            <person name="Khan A."/>
            <person name="Brunk B."/>
            <person name="Roos D."/>
            <person name="Caler E."/>
            <person name="Lorenzi H."/>
        </authorList>
    </citation>
    <scope>NUCLEOTIDE SEQUENCE [LARGE SCALE GENOMIC DNA]</scope>
    <source>
        <strain evidence="2 3">FOU</strain>
    </source>
</reference>
<dbReference type="VEuPathDB" id="ToxoDB:TGFOU_301280"/>
<organism evidence="2 3">
    <name type="scientific">Toxoplasma gondii FOU</name>
    <dbReference type="NCBI Taxonomy" id="943167"/>
    <lineage>
        <taxon>Eukaryota</taxon>
        <taxon>Sar</taxon>
        <taxon>Alveolata</taxon>
        <taxon>Apicomplexa</taxon>
        <taxon>Conoidasida</taxon>
        <taxon>Coccidia</taxon>
        <taxon>Eucoccidiorida</taxon>
        <taxon>Eimeriorina</taxon>
        <taxon>Sarcocystidae</taxon>
        <taxon>Toxoplasma</taxon>
    </lineage>
</organism>
<feature type="compositionally biased region" description="Polar residues" evidence="1">
    <location>
        <begin position="71"/>
        <end position="90"/>
    </location>
</feature>
<gene>
    <name evidence="2" type="ORF">TGFOU_301280</name>
</gene>
<name>A0A086JSW5_TOXGO</name>
<dbReference type="EMBL" id="AEYH02002748">
    <property type="protein sequence ID" value="KFG35233.1"/>
    <property type="molecule type" value="Genomic_DNA"/>
</dbReference>
<evidence type="ECO:0000313" key="3">
    <source>
        <dbReference type="Proteomes" id="UP000028838"/>
    </source>
</evidence>
<dbReference type="AlphaFoldDB" id="A0A086JSW5"/>
<feature type="compositionally biased region" description="Polar residues" evidence="1">
    <location>
        <begin position="97"/>
        <end position="109"/>
    </location>
</feature>
<dbReference type="Proteomes" id="UP000028838">
    <property type="component" value="Unassembled WGS sequence"/>
</dbReference>
<feature type="compositionally biased region" description="Basic and acidic residues" evidence="1">
    <location>
        <begin position="30"/>
        <end position="43"/>
    </location>
</feature>
<feature type="region of interest" description="Disordered" evidence="1">
    <location>
        <begin position="19"/>
        <end position="112"/>
    </location>
</feature>
<comment type="caution">
    <text evidence="2">The sequence shown here is derived from an EMBL/GenBank/DDBJ whole genome shotgun (WGS) entry which is preliminary data.</text>
</comment>
<proteinExistence type="predicted"/>
<accession>A0A086JSW5</accession>